<proteinExistence type="inferred from homology"/>
<dbReference type="PANTHER" id="PTHR24096:SF149">
    <property type="entry name" value="AMP-BINDING DOMAIN-CONTAINING PROTEIN-RELATED"/>
    <property type="match status" value="1"/>
</dbReference>
<comment type="similarity">
    <text evidence="1">Belongs to the ATP-dependent AMP-binding enzyme family.</text>
</comment>
<evidence type="ECO:0000259" key="3">
    <source>
        <dbReference type="Pfam" id="PF00501"/>
    </source>
</evidence>
<dbReference type="GO" id="GO:0008756">
    <property type="term" value="F:o-succinylbenzoate-CoA ligase activity"/>
    <property type="evidence" value="ECO:0007669"/>
    <property type="project" value="UniProtKB-EC"/>
</dbReference>
<protein>
    <submittedName>
        <fullName evidence="4">Putative o-succinylbenzoate--CoA ligase</fullName>
        <ecNumber evidence="4">6.2.1.26</ecNumber>
    </submittedName>
</protein>
<dbReference type="HOGENOM" id="CLU_564707_0_0_4"/>
<feature type="domain" description="AMP-dependent synthetase/ligase" evidence="3">
    <location>
        <begin position="147"/>
        <end position="333"/>
    </location>
</feature>
<organism evidence="4 5">
    <name type="scientific">Candidatus Methylopumilus turicensis</name>
    <dbReference type="NCBI Taxonomy" id="1581680"/>
    <lineage>
        <taxon>Bacteria</taxon>
        <taxon>Pseudomonadati</taxon>
        <taxon>Pseudomonadota</taxon>
        <taxon>Betaproteobacteria</taxon>
        <taxon>Nitrosomonadales</taxon>
        <taxon>Methylophilaceae</taxon>
        <taxon>Candidatus Methylopumilus</taxon>
    </lineage>
</organism>
<evidence type="ECO:0000313" key="4">
    <source>
        <dbReference type="EMBL" id="CEN56202.1"/>
    </source>
</evidence>
<dbReference type="Proteomes" id="UP000056322">
    <property type="component" value="Chromosome 1"/>
</dbReference>
<dbReference type="InterPro" id="IPR042099">
    <property type="entry name" value="ANL_N_sf"/>
</dbReference>
<dbReference type="SUPFAM" id="SSF56801">
    <property type="entry name" value="Acetyl-CoA synthetase-like"/>
    <property type="match status" value="1"/>
</dbReference>
<dbReference type="InterPro" id="IPR000873">
    <property type="entry name" value="AMP-dep_synth/lig_dom"/>
</dbReference>
<dbReference type="STRING" id="1581680.BN1209_1161"/>
<dbReference type="Gene3D" id="3.30.300.30">
    <property type="match status" value="1"/>
</dbReference>
<dbReference type="EC" id="6.2.1.26" evidence="4"/>
<dbReference type="Pfam" id="PF00501">
    <property type="entry name" value="AMP-binding"/>
    <property type="match status" value="1"/>
</dbReference>
<evidence type="ECO:0000256" key="1">
    <source>
        <dbReference type="ARBA" id="ARBA00006432"/>
    </source>
</evidence>
<dbReference type="AlphaFoldDB" id="A0A0B7J0C5"/>
<reference evidence="5" key="1">
    <citation type="submission" date="2014-12" db="EMBL/GenBank/DDBJ databases">
        <authorList>
            <person name="Salcher M.M."/>
        </authorList>
    </citation>
    <scope>NUCLEOTIDE SEQUENCE [LARGE SCALE GENOMIC DNA]</scope>
    <source>
        <strain evidence="5">MMS-10A-171</strain>
    </source>
</reference>
<dbReference type="RefSeq" id="WP_045751351.1">
    <property type="nucleotide sequence ID" value="NZ_LN794158.1"/>
</dbReference>
<evidence type="ECO:0000313" key="5">
    <source>
        <dbReference type="Proteomes" id="UP000056322"/>
    </source>
</evidence>
<dbReference type="EMBL" id="LN794158">
    <property type="protein sequence ID" value="CEN56202.1"/>
    <property type="molecule type" value="Genomic_DNA"/>
</dbReference>
<keyword evidence="5" id="KW-1185">Reference proteome</keyword>
<sequence>MIIQQLQFLANTNPHKLALQDDLWHLTYQELYKKVIGVAETYAQNIDRETGIVIINVKSMALKWVLILAFRSKGYSTVTVSDLNLLVDLKLSDVVALFHEGLTDDLILLLDKIVPDALIIKFSSSDLNNFEVPDDLVLDSRWGGHIEYTSGSTGNYKTVLRPGIETKLLIDRAISEFHITPESIFYFGSFHPGTAVGNKVPLACFYLGVTCIFSQRPSFIDGLGHSNADRTFITPVLVRDFLTITDAQKTLRKDLKIFCGGGFLDSALAMSIKSKLSCSIFINYAATECGVALQNEIHTEEDTVWISPIPSKTIKIFDEQLNEVEINREGFLSIQLEQCDPKSYMNDELTSHDSFHQGFFHTGDIAIKRADGKIRVIGREKNVINLGGDKKAVEPIEAMLNRSLGVNNVCVFSLQDESGLPSMTIVVEASTSPSDELLTGIARQFGDFFSKVNFHILPLFPVQLSGLMKVDRKEILKKINQENLLRTFNIKFKAKND</sequence>
<gene>
    <name evidence="4" type="ORF">BN1209_1161</name>
</gene>
<accession>A0A0B7J0C5</accession>
<dbReference type="Gene3D" id="3.40.50.12780">
    <property type="entry name" value="N-terminal domain of ligase-like"/>
    <property type="match status" value="1"/>
</dbReference>
<keyword evidence="2 4" id="KW-0436">Ligase</keyword>
<dbReference type="PANTHER" id="PTHR24096">
    <property type="entry name" value="LONG-CHAIN-FATTY-ACID--COA LIGASE"/>
    <property type="match status" value="1"/>
</dbReference>
<evidence type="ECO:0000256" key="2">
    <source>
        <dbReference type="ARBA" id="ARBA00022598"/>
    </source>
</evidence>
<dbReference type="KEGG" id="mbac:BN1209_1161"/>
<dbReference type="OrthoDB" id="9766486at2"/>
<name>A0A0B7J0C5_9PROT</name>
<dbReference type="InterPro" id="IPR045851">
    <property type="entry name" value="AMP-bd_C_sf"/>
</dbReference>